<evidence type="ECO:0000256" key="2">
    <source>
        <dbReference type="ARBA" id="ARBA00009096"/>
    </source>
</evidence>
<dbReference type="InterPro" id="IPR033118">
    <property type="entry name" value="EXPERA"/>
</dbReference>
<evidence type="ECO:0000256" key="7">
    <source>
        <dbReference type="PIRNR" id="PIRNR031032"/>
    </source>
</evidence>
<dbReference type="PANTHER" id="PTHR31204:SF1">
    <property type="entry name" value="SIGMA INTRACELLULAR RECEPTOR 2"/>
    <property type="match status" value="1"/>
</dbReference>
<evidence type="ECO:0000313" key="9">
    <source>
        <dbReference type="EMBL" id="OCF48506.1"/>
    </source>
</evidence>
<reference evidence="9" key="2">
    <citation type="submission" date="2016-07" db="EMBL/GenBank/DDBJ databases">
        <title>Evolution of pathogenesis and genome organization in the Tremellales.</title>
        <authorList>
            <person name="Cuomo C."/>
            <person name="Litvintseva A."/>
            <person name="Heitman J."/>
            <person name="Chen Y."/>
            <person name="Sun S."/>
            <person name="Springer D."/>
            <person name="Dromer F."/>
            <person name="Young S."/>
            <person name="Zeng Q."/>
            <person name="Chapman S."/>
            <person name="Gujja S."/>
            <person name="Saif S."/>
            <person name="Birren B."/>
        </authorList>
    </citation>
    <scope>NUCLEOTIDE SEQUENCE</scope>
    <source>
        <strain evidence="9">CBS 10737</strain>
    </source>
</reference>
<evidence type="ECO:0000256" key="5">
    <source>
        <dbReference type="ARBA" id="ARBA00022989"/>
    </source>
</evidence>
<evidence type="ECO:0000259" key="8">
    <source>
        <dbReference type="PROSITE" id="PS51751"/>
    </source>
</evidence>
<dbReference type="PANTHER" id="PTHR31204">
    <property type="entry name" value="SIGMA INTRACELLULAR RECEPTOR 2"/>
    <property type="match status" value="1"/>
</dbReference>
<keyword evidence="5 7" id="KW-1133">Transmembrane helix</keyword>
<comment type="similarity">
    <text evidence="2">Belongs to the TMEM97/sigma-2 receptor family.</text>
</comment>
<keyword evidence="6 7" id="KW-0472">Membrane</keyword>
<organism evidence="9">
    <name type="scientific">Kwoniella pini CBS 10737</name>
    <dbReference type="NCBI Taxonomy" id="1296096"/>
    <lineage>
        <taxon>Eukaryota</taxon>
        <taxon>Fungi</taxon>
        <taxon>Dikarya</taxon>
        <taxon>Basidiomycota</taxon>
        <taxon>Agaricomycotina</taxon>
        <taxon>Tremellomycetes</taxon>
        <taxon>Tremellales</taxon>
        <taxon>Cryptococcaceae</taxon>
        <taxon>Kwoniella</taxon>
    </lineage>
</organism>
<keyword evidence="3 7" id="KW-0812">Transmembrane</keyword>
<evidence type="ECO:0000256" key="1">
    <source>
        <dbReference type="ARBA" id="ARBA00004477"/>
    </source>
</evidence>
<dbReference type="GO" id="GO:0005789">
    <property type="term" value="C:endoplasmic reticulum membrane"/>
    <property type="evidence" value="ECO:0007669"/>
    <property type="project" value="UniProtKB-SubCell"/>
</dbReference>
<dbReference type="PIRSF" id="PIRSF031032">
    <property type="entry name" value="TMP_97_prd"/>
    <property type="match status" value="1"/>
</dbReference>
<feature type="transmembrane region" description="Helical" evidence="7">
    <location>
        <begin position="102"/>
        <end position="124"/>
    </location>
</feature>
<comment type="subcellular location">
    <subcellularLocation>
        <location evidence="1">Endoplasmic reticulum membrane</location>
        <topology evidence="1">Multi-pass membrane protein</topology>
    </subcellularLocation>
</comment>
<reference evidence="9" key="1">
    <citation type="submission" date="2013-07" db="EMBL/GenBank/DDBJ databases">
        <title>The Genome Sequence of Cryptococcus pinus CBS10737.</title>
        <authorList>
            <consortium name="The Broad Institute Genome Sequencing Platform"/>
            <person name="Cuomo C."/>
            <person name="Litvintseva A."/>
            <person name="Chen Y."/>
            <person name="Heitman J."/>
            <person name="Sun S."/>
            <person name="Springer D."/>
            <person name="Dromer F."/>
            <person name="Young S.K."/>
            <person name="Zeng Q."/>
            <person name="Gargeya S."/>
            <person name="Fitzgerald M."/>
            <person name="Abouelleil A."/>
            <person name="Alvarado L."/>
            <person name="Berlin A.M."/>
            <person name="Chapman S.B."/>
            <person name="Dewar J."/>
            <person name="Goldberg J."/>
            <person name="Griggs A."/>
            <person name="Gujja S."/>
            <person name="Hansen M."/>
            <person name="Howarth C."/>
            <person name="Imamovic A."/>
            <person name="Larimer J."/>
            <person name="McCowan C."/>
            <person name="Murphy C."/>
            <person name="Pearson M."/>
            <person name="Priest M."/>
            <person name="Roberts A."/>
            <person name="Saif S."/>
            <person name="Shea T."/>
            <person name="Sykes S."/>
            <person name="Wortman J."/>
            <person name="Nusbaum C."/>
            <person name="Birren B."/>
        </authorList>
    </citation>
    <scope>NUCLEOTIDE SEQUENCE [LARGE SCALE GENOMIC DNA]</scope>
    <source>
        <strain evidence="9">CBS 10737</strain>
    </source>
</reference>
<keyword evidence="4 7" id="KW-0256">Endoplasmic reticulum</keyword>
<dbReference type="AlphaFoldDB" id="A0A1B9HZ09"/>
<dbReference type="EMBL" id="KI894013">
    <property type="protein sequence ID" value="OCF48506.1"/>
    <property type="molecule type" value="Genomic_DNA"/>
</dbReference>
<feature type="transmembrane region" description="Helical" evidence="7">
    <location>
        <begin position="12"/>
        <end position="33"/>
    </location>
</feature>
<protein>
    <recommendedName>
        <fullName evidence="7">Efficient mitochondria targeting-associated protein 19</fullName>
    </recommendedName>
</protein>
<evidence type="ECO:0000256" key="4">
    <source>
        <dbReference type="ARBA" id="ARBA00022824"/>
    </source>
</evidence>
<sequence>MSRFAGRGFDGLWFWFCALHIPITILLDLQTIYPKHWLADTYLSALFEWSITLARDPILGGAISKTREFAWLQYFFFLEGGFQLPCFIIGAICLWRNDKRVYPLLLAYGASTATTLIPCLGAIFTANPKPPLTTKEMITLLSEYVPFLLIPLGMAVDMGIKLTKIVSMAQDRKRV</sequence>
<evidence type="ECO:0000256" key="6">
    <source>
        <dbReference type="ARBA" id="ARBA00023136"/>
    </source>
</evidence>
<feature type="transmembrane region" description="Helical" evidence="7">
    <location>
        <begin position="144"/>
        <end position="163"/>
    </location>
</feature>
<gene>
    <name evidence="9" type="ORF">I206_05285</name>
</gene>
<proteinExistence type="inferred from homology"/>
<dbReference type="PROSITE" id="PS51751">
    <property type="entry name" value="EXPERA"/>
    <property type="match status" value="1"/>
</dbReference>
<evidence type="ECO:0000256" key="3">
    <source>
        <dbReference type="ARBA" id="ARBA00022692"/>
    </source>
</evidence>
<dbReference type="OrthoDB" id="433124at2759"/>
<accession>A0A1B9HZ09</accession>
<feature type="transmembrane region" description="Helical" evidence="7">
    <location>
        <begin position="74"/>
        <end position="95"/>
    </location>
</feature>
<dbReference type="STRING" id="1296096.A0A1B9HZ09"/>
<dbReference type="InterPro" id="IPR051987">
    <property type="entry name" value="Sigma-2_receptor-like"/>
</dbReference>
<dbReference type="InterPro" id="IPR016964">
    <property type="entry name" value="Sigma2_recept"/>
</dbReference>
<feature type="domain" description="EXPERA" evidence="8">
    <location>
        <begin position="9"/>
        <end position="155"/>
    </location>
</feature>
<dbReference type="Pfam" id="PF05241">
    <property type="entry name" value="EBP"/>
    <property type="match status" value="1"/>
</dbReference>
<name>A0A1B9HZ09_9TREE</name>